<dbReference type="SUPFAM" id="SSF54928">
    <property type="entry name" value="RNA-binding domain, RBD"/>
    <property type="match status" value="1"/>
</dbReference>
<evidence type="ECO:0000256" key="3">
    <source>
        <dbReference type="ARBA" id="ARBA00023187"/>
    </source>
</evidence>
<evidence type="ECO:0000256" key="2">
    <source>
        <dbReference type="ARBA" id="ARBA00022728"/>
    </source>
</evidence>
<dbReference type="GO" id="GO:0005681">
    <property type="term" value="C:spliceosomal complex"/>
    <property type="evidence" value="ECO:0007669"/>
    <property type="project" value="UniProtKB-KW"/>
</dbReference>
<evidence type="ECO:0000313" key="7">
    <source>
        <dbReference type="EMBL" id="KAF5782074.1"/>
    </source>
</evidence>
<dbReference type="OMA" id="CWINVEV"/>
<dbReference type="Gene3D" id="3.30.70.330">
    <property type="match status" value="1"/>
</dbReference>
<dbReference type="InterPro" id="IPR012677">
    <property type="entry name" value="Nucleotide-bd_a/b_plait_sf"/>
</dbReference>
<dbReference type="CDD" id="cd00590">
    <property type="entry name" value="RRM_SF"/>
    <property type="match status" value="1"/>
</dbReference>
<dbReference type="EMBL" id="CM007900">
    <property type="protein sequence ID" value="OTG08205.1"/>
    <property type="molecule type" value="Genomic_DNA"/>
</dbReference>
<dbReference type="GO" id="GO:0008380">
    <property type="term" value="P:RNA splicing"/>
    <property type="evidence" value="ECO:0007669"/>
    <property type="project" value="UniProtKB-KW"/>
</dbReference>
<reference evidence="7" key="3">
    <citation type="submission" date="2020-06" db="EMBL/GenBank/DDBJ databases">
        <title>Helianthus annuus Genome sequencing and assembly Release 2.</title>
        <authorList>
            <person name="Gouzy J."/>
            <person name="Langlade N."/>
            <person name="Munos S."/>
        </authorList>
    </citation>
    <scope>NUCLEOTIDE SEQUENCE</scope>
    <source>
        <tissue evidence="7">Leaves</tissue>
    </source>
</reference>
<dbReference type="GO" id="GO:0016607">
    <property type="term" value="C:nuclear speck"/>
    <property type="evidence" value="ECO:0000318"/>
    <property type="project" value="GO_Central"/>
</dbReference>
<reference evidence="7 9" key="1">
    <citation type="journal article" date="2017" name="Nature">
        <title>The sunflower genome provides insights into oil metabolism, flowering and Asterid evolution.</title>
        <authorList>
            <person name="Badouin H."/>
            <person name="Gouzy J."/>
            <person name="Grassa C.J."/>
            <person name="Murat F."/>
            <person name="Staton S.E."/>
            <person name="Cottret L."/>
            <person name="Lelandais-Briere C."/>
            <person name="Owens G.L."/>
            <person name="Carrere S."/>
            <person name="Mayjonade B."/>
            <person name="Legrand L."/>
            <person name="Gill N."/>
            <person name="Kane N.C."/>
            <person name="Bowers J.E."/>
            <person name="Hubner S."/>
            <person name="Bellec A."/>
            <person name="Berard A."/>
            <person name="Berges H."/>
            <person name="Blanchet N."/>
            <person name="Boniface M.C."/>
            <person name="Brunel D."/>
            <person name="Catrice O."/>
            <person name="Chaidir N."/>
            <person name="Claudel C."/>
            <person name="Donnadieu C."/>
            <person name="Faraut T."/>
            <person name="Fievet G."/>
            <person name="Helmstetter N."/>
            <person name="King M."/>
            <person name="Knapp S.J."/>
            <person name="Lai Z."/>
            <person name="Le Paslier M.C."/>
            <person name="Lippi Y."/>
            <person name="Lorenzon L."/>
            <person name="Mandel J.R."/>
            <person name="Marage G."/>
            <person name="Marchand G."/>
            <person name="Marquand E."/>
            <person name="Bret-Mestries E."/>
            <person name="Morien E."/>
            <person name="Nambeesan S."/>
            <person name="Nguyen T."/>
            <person name="Pegot-Espagnet P."/>
            <person name="Pouilly N."/>
            <person name="Raftis F."/>
            <person name="Sallet E."/>
            <person name="Schiex T."/>
            <person name="Thomas J."/>
            <person name="Vandecasteele C."/>
            <person name="Vares D."/>
            <person name="Vear F."/>
            <person name="Vautrin S."/>
            <person name="Crespi M."/>
            <person name="Mangin B."/>
            <person name="Burke J.M."/>
            <person name="Salse J."/>
            <person name="Munos S."/>
            <person name="Vincourt P."/>
            <person name="Rieseberg L.H."/>
            <person name="Langlade N.B."/>
        </authorList>
    </citation>
    <scope>NUCLEOTIDE SEQUENCE [LARGE SCALE GENOMIC DNA]</scope>
    <source>
        <strain evidence="9">cv. SF193</strain>
        <tissue evidence="7">Leaves</tissue>
    </source>
</reference>
<evidence type="ECO:0000256" key="5">
    <source>
        <dbReference type="SAM" id="MobiDB-lite"/>
    </source>
</evidence>
<feature type="domain" description="RRM" evidence="6">
    <location>
        <begin position="38"/>
        <end position="115"/>
    </location>
</feature>
<keyword evidence="1" id="KW-0507">mRNA processing</keyword>
<feature type="compositionally biased region" description="Polar residues" evidence="5">
    <location>
        <begin position="382"/>
        <end position="398"/>
    </location>
</feature>
<proteinExistence type="predicted"/>
<evidence type="ECO:0000256" key="1">
    <source>
        <dbReference type="ARBA" id="ARBA00022664"/>
    </source>
</evidence>
<dbReference type="InterPro" id="IPR000504">
    <property type="entry name" value="RRM_dom"/>
</dbReference>
<accession>A0A251TAQ6</accession>
<dbReference type="EMBL" id="MNCJ02000326">
    <property type="protein sequence ID" value="KAF5782074.1"/>
    <property type="molecule type" value="Genomic_DNA"/>
</dbReference>
<dbReference type="GO" id="GO:0006397">
    <property type="term" value="P:mRNA processing"/>
    <property type="evidence" value="ECO:0007669"/>
    <property type="project" value="UniProtKB-KW"/>
</dbReference>
<keyword evidence="2" id="KW-0747">Spliceosome</keyword>
<dbReference type="InterPro" id="IPR050907">
    <property type="entry name" value="SRSF"/>
</dbReference>
<dbReference type="Pfam" id="PF00076">
    <property type="entry name" value="RRM_1"/>
    <property type="match status" value="1"/>
</dbReference>
<sequence length="521" mass="57368">MDGGDVGGNWNNVVNKKKSRSEGVNGKSMERSSKGVVTKFFISNLPWGCNPWDLADFVKVFGEVSGVYIARKLDKEGRRFGFVSFSNVADVKDMERALNGIKMGDCKLVANLARFAKENMGQADRKVGGSVAGKKNPSFHTQINKTRIQTSVNNGKGKLFSELFKEGQGNEENRIPSVEEPGLTIELADETMAFKELIGKALVGRCKDLKLLRNLNSILAEHGVTGVSLSYLGGLAMLLNFDKEECCVNFLLDNLVWKEWFSNLDPWEGQSLPFERLAWVKIQGVPIHLADNDVLNNIAEHYGKVVHGSQMEAKDENLSVSWIGLLVGEGGRIQECLSLKCKNKLFRVWLEEEITDWTPDSVGPVRPVGDIGFNQAEYGASLASSSSGTRRLANNNSDDGPLISPQVSQNEVDARVGVEVGNVNVCMGMDKSGDSNHEVGKGLMCDVHHEVEEQVSNSGGVRVQKQQSNVFFFHSVDTDSRPKKRTFKYKPRNLARTSSVLSCSSSGGYWLPQRLFHSGLA</sequence>
<keyword evidence="4" id="KW-0694">RNA-binding</keyword>
<evidence type="ECO:0000259" key="6">
    <source>
        <dbReference type="PROSITE" id="PS50102"/>
    </source>
</evidence>
<dbReference type="InterPro" id="IPR035979">
    <property type="entry name" value="RBD_domain_sf"/>
</dbReference>
<dbReference type="InParanoid" id="A0A251TAQ6"/>
<reference evidence="8" key="2">
    <citation type="submission" date="2017-02" db="EMBL/GenBank/DDBJ databases">
        <title>Sunflower complete genome.</title>
        <authorList>
            <person name="Langlade N."/>
            <person name="Munos S."/>
        </authorList>
    </citation>
    <scope>NUCLEOTIDE SEQUENCE [LARGE SCALE GENOMIC DNA]</scope>
    <source>
        <tissue evidence="8">Leaves</tissue>
    </source>
</reference>
<feature type="region of interest" description="Disordered" evidence="5">
    <location>
        <begin position="382"/>
        <end position="408"/>
    </location>
</feature>
<protein>
    <submittedName>
        <fullName evidence="8">Putative nucleotide-binding alpha-beta plait domain-containing protein</fullName>
    </submittedName>
    <submittedName>
        <fullName evidence="7">RNA recognition motif domain, nucleotide-binding alpha-beta plait domain superfamily</fullName>
    </submittedName>
</protein>
<organism evidence="8 9">
    <name type="scientific">Helianthus annuus</name>
    <name type="common">Common sunflower</name>
    <dbReference type="NCBI Taxonomy" id="4232"/>
    <lineage>
        <taxon>Eukaryota</taxon>
        <taxon>Viridiplantae</taxon>
        <taxon>Streptophyta</taxon>
        <taxon>Embryophyta</taxon>
        <taxon>Tracheophyta</taxon>
        <taxon>Spermatophyta</taxon>
        <taxon>Magnoliopsida</taxon>
        <taxon>eudicotyledons</taxon>
        <taxon>Gunneridae</taxon>
        <taxon>Pentapetalae</taxon>
        <taxon>asterids</taxon>
        <taxon>campanulids</taxon>
        <taxon>Asterales</taxon>
        <taxon>Asteraceae</taxon>
        <taxon>Asteroideae</taxon>
        <taxon>Heliantheae alliance</taxon>
        <taxon>Heliantheae</taxon>
        <taxon>Helianthus</taxon>
    </lineage>
</organism>
<dbReference type="Gramene" id="mRNA:HanXRQr2_Chr11g0491191">
    <property type="protein sequence ID" value="mRNA:HanXRQr2_Chr11g0491191"/>
    <property type="gene ID" value="HanXRQr2_Chr11g0491191"/>
</dbReference>
<dbReference type="STRING" id="4232.A0A251TAQ6"/>
<dbReference type="GO" id="GO:0000381">
    <property type="term" value="P:regulation of alternative mRNA splicing, via spliceosome"/>
    <property type="evidence" value="ECO:0000318"/>
    <property type="project" value="GO_Central"/>
</dbReference>
<dbReference type="AlphaFoldDB" id="A0A251TAQ6"/>
<dbReference type="Proteomes" id="UP000215914">
    <property type="component" value="Chromosome 11"/>
</dbReference>
<name>A0A251TAQ6_HELAN</name>
<evidence type="ECO:0000256" key="4">
    <source>
        <dbReference type="PROSITE-ProRule" id="PRU00176"/>
    </source>
</evidence>
<dbReference type="SMART" id="SM00360">
    <property type="entry name" value="RRM"/>
    <property type="match status" value="1"/>
</dbReference>
<keyword evidence="3" id="KW-0508">mRNA splicing</keyword>
<gene>
    <name evidence="8" type="ORF">HannXRQ_Chr11g0339091</name>
    <name evidence="7" type="ORF">HanXRQr2_Chr11g0491191</name>
</gene>
<evidence type="ECO:0000313" key="8">
    <source>
        <dbReference type="EMBL" id="OTG08205.1"/>
    </source>
</evidence>
<dbReference type="PANTHER" id="PTHR23147">
    <property type="entry name" value="SERINE/ARGININE RICH SPLICING FACTOR"/>
    <property type="match status" value="1"/>
</dbReference>
<dbReference type="GO" id="GO:0003729">
    <property type="term" value="F:mRNA binding"/>
    <property type="evidence" value="ECO:0000318"/>
    <property type="project" value="GO_Central"/>
</dbReference>
<feature type="region of interest" description="Disordered" evidence="5">
    <location>
        <begin position="1"/>
        <end position="28"/>
    </location>
</feature>
<dbReference type="PROSITE" id="PS50102">
    <property type="entry name" value="RRM"/>
    <property type="match status" value="1"/>
</dbReference>
<evidence type="ECO:0000313" key="9">
    <source>
        <dbReference type="Proteomes" id="UP000215914"/>
    </source>
</evidence>
<keyword evidence="9" id="KW-1185">Reference proteome</keyword>